<comment type="caution">
    <text evidence="9">The sequence shown here is derived from an EMBL/GenBank/DDBJ whole genome shotgun (WGS) entry which is preliminary data.</text>
</comment>
<evidence type="ECO:0000259" key="8">
    <source>
        <dbReference type="Pfam" id="PF01182"/>
    </source>
</evidence>
<organism evidence="9 10">
    <name type="scientific">Lysobacter cavernae</name>
    <dbReference type="NCBI Taxonomy" id="1685901"/>
    <lineage>
        <taxon>Bacteria</taxon>
        <taxon>Pseudomonadati</taxon>
        <taxon>Pseudomonadota</taxon>
        <taxon>Gammaproteobacteria</taxon>
        <taxon>Lysobacterales</taxon>
        <taxon>Lysobacteraceae</taxon>
        <taxon>Lysobacter</taxon>
    </lineage>
</organism>
<dbReference type="InterPro" id="IPR039104">
    <property type="entry name" value="6PGL"/>
</dbReference>
<comment type="pathway">
    <text evidence="3 7">Carbohydrate degradation; pentose phosphate pathway; D-ribulose 5-phosphate from D-glucose 6-phosphate (oxidative stage): step 2/3.</text>
</comment>
<reference evidence="10" key="1">
    <citation type="journal article" date="2019" name="Int. J. Syst. Evol. Microbiol.">
        <title>The Global Catalogue of Microorganisms (GCM) 10K type strain sequencing project: providing services to taxonomists for standard genome sequencing and annotation.</title>
        <authorList>
            <consortium name="The Broad Institute Genomics Platform"/>
            <consortium name="The Broad Institute Genome Sequencing Center for Infectious Disease"/>
            <person name="Wu L."/>
            <person name="Ma J."/>
        </authorList>
    </citation>
    <scope>NUCLEOTIDE SEQUENCE [LARGE SCALE GENOMIC DNA]</scope>
    <source>
        <strain evidence="10">KCTC 42875</strain>
    </source>
</reference>
<dbReference type="InterPro" id="IPR005900">
    <property type="entry name" value="6-phosphogluconolactonase_DevB"/>
</dbReference>
<evidence type="ECO:0000256" key="2">
    <source>
        <dbReference type="ARBA" id="ARBA00002681"/>
    </source>
</evidence>
<dbReference type="PANTHER" id="PTHR11054">
    <property type="entry name" value="6-PHOSPHOGLUCONOLACTONASE"/>
    <property type="match status" value="1"/>
</dbReference>
<comment type="function">
    <text evidence="2 7">Hydrolysis of 6-phosphogluconolactone to 6-phosphogluconate.</text>
</comment>
<dbReference type="Proteomes" id="UP001595740">
    <property type="component" value="Unassembled WGS sequence"/>
</dbReference>
<dbReference type="CDD" id="cd01400">
    <property type="entry name" value="6PGL"/>
    <property type="match status" value="1"/>
</dbReference>
<sequence>MADDHSPTPSSAGHLSSRYVLHAHPNADAWVWAAAVAIAAELRRDLVLRPRVRLLLSGGTTPAPVYAALAKAPLEWDRVDVALVDERWLLPDDPDSNARLVRTHLLQDHAGAARFEPLTSSGRRIEDAVAIANAHAHQAASVAVLGMGEDGHTASLFPGMADLDRALGSRQSYIAVDANGCSGARQWHKRISLTPAGLARTRARLLLLQGARKRAVFEQALASGDVHRWPVLAALGTSDSPLHVHWYA</sequence>
<feature type="domain" description="Glucosamine/galactosamine-6-phosphate isomerase" evidence="8">
    <location>
        <begin position="26"/>
        <end position="234"/>
    </location>
</feature>
<evidence type="ECO:0000256" key="5">
    <source>
        <dbReference type="ARBA" id="ARBA00013198"/>
    </source>
</evidence>
<dbReference type="Pfam" id="PF01182">
    <property type="entry name" value="Glucosamine_iso"/>
    <property type="match status" value="1"/>
</dbReference>
<dbReference type="RefSeq" id="WP_386756918.1">
    <property type="nucleotide sequence ID" value="NZ_JBHRXK010000001.1"/>
</dbReference>
<evidence type="ECO:0000256" key="4">
    <source>
        <dbReference type="ARBA" id="ARBA00010662"/>
    </source>
</evidence>
<dbReference type="SUPFAM" id="SSF100950">
    <property type="entry name" value="NagB/RpiA/CoA transferase-like"/>
    <property type="match status" value="1"/>
</dbReference>
<name>A0ABV7RP99_9GAMM</name>
<dbReference type="NCBIfam" id="TIGR01198">
    <property type="entry name" value="pgl"/>
    <property type="match status" value="1"/>
</dbReference>
<dbReference type="InterPro" id="IPR037171">
    <property type="entry name" value="NagB/RpiA_transferase-like"/>
</dbReference>
<evidence type="ECO:0000256" key="6">
    <source>
        <dbReference type="ARBA" id="ARBA00020337"/>
    </source>
</evidence>
<proteinExistence type="inferred from homology"/>
<protein>
    <recommendedName>
        <fullName evidence="6 7">6-phosphogluconolactonase</fullName>
        <shortName evidence="7">6PGL</shortName>
        <ecNumber evidence="5 7">3.1.1.31</ecNumber>
    </recommendedName>
</protein>
<dbReference type="InterPro" id="IPR006148">
    <property type="entry name" value="Glc/Gal-6P_isomerase"/>
</dbReference>
<dbReference type="EC" id="3.1.1.31" evidence="5 7"/>
<evidence type="ECO:0000313" key="10">
    <source>
        <dbReference type="Proteomes" id="UP001595740"/>
    </source>
</evidence>
<dbReference type="Gene3D" id="3.40.50.1360">
    <property type="match status" value="1"/>
</dbReference>
<accession>A0ABV7RP99</accession>
<keyword evidence="7 9" id="KW-0378">Hydrolase</keyword>
<evidence type="ECO:0000313" key="9">
    <source>
        <dbReference type="EMBL" id="MFC3549656.1"/>
    </source>
</evidence>
<comment type="similarity">
    <text evidence="4 7">Belongs to the glucosamine/galactosamine-6-phosphate isomerase family. 6-phosphogluconolactonase subfamily.</text>
</comment>
<evidence type="ECO:0000256" key="3">
    <source>
        <dbReference type="ARBA" id="ARBA00004961"/>
    </source>
</evidence>
<gene>
    <name evidence="7 9" type="primary">pgl</name>
    <name evidence="9" type="ORF">ACFOLC_01345</name>
</gene>
<dbReference type="PANTHER" id="PTHR11054:SF0">
    <property type="entry name" value="6-PHOSPHOGLUCONOLACTONASE"/>
    <property type="match status" value="1"/>
</dbReference>
<evidence type="ECO:0000256" key="1">
    <source>
        <dbReference type="ARBA" id="ARBA00000832"/>
    </source>
</evidence>
<keyword evidence="10" id="KW-1185">Reference proteome</keyword>
<evidence type="ECO:0000256" key="7">
    <source>
        <dbReference type="RuleBase" id="RU365095"/>
    </source>
</evidence>
<comment type="catalytic activity">
    <reaction evidence="1 7">
        <text>6-phospho-D-glucono-1,5-lactone + H2O = 6-phospho-D-gluconate + H(+)</text>
        <dbReference type="Rhea" id="RHEA:12556"/>
        <dbReference type="ChEBI" id="CHEBI:15377"/>
        <dbReference type="ChEBI" id="CHEBI:15378"/>
        <dbReference type="ChEBI" id="CHEBI:57955"/>
        <dbReference type="ChEBI" id="CHEBI:58759"/>
        <dbReference type="EC" id="3.1.1.31"/>
    </reaction>
</comment>
<dbReference type="EMBL" id="JBHRXK010000001">
    <property type="protein sequence ID" value="MFC3549656.1"/>
    <property type="molecule type" value="Genomic_DNA"/>
</dbReference>
<dbReference type="GO" id="GO:0017057">
    <property type="term" value="F:6-phosphogluconolactonase activity"/>
    <property type="evidence" value="ECO:0007669"/>
    <property type="project" value="UniProtKB-EC"/>
</dbReference>